<keyword evidence="1" id="KW-0863">Zinc-finger</keyword>
<name>M3K7E7_CANMX</name>
<feature type="compositionally biased region" description="Low complexity" evidence="2">
    <location>
        <begin position="593"/>
        <end position="604"/>
    </location>
</feature>
<feature type="compositionally biased region" description="Low complexity" evidence="2">
    <location>
        <begin position="736"/>
        <end position="750"/>
    </location>
</feature>
<feature type="compositionally biased region" description="Polar residues" evidence="2">
    <location>
        <begin position="379"/>
        <end position="388"/>
    </location>
</feature>
<keyword evidence="1" id="KW-0862">Zinc</keyword>
<evidence type="ECO:0000313" key="5">
    <source>
        <dbReference type="Proteomes" id="UP000011777"/>
    </source>
</evidence>
<evidence type="ECO:0000259" key="3">
    <source>
        <dbReference type="PROSITE" id="PS50157"/>
    </source>
</evidence>
<accession>M3K7E7</accession>
<keyword evidence="1" id="KW-0479">Metal-binding</keyword>
<evidence type="ECO:0000256" key="1">
    <source>
        <dbReference type="PROSITE-ProRule" id="PRU00042"/>
    </source>
</evidence>
<feature type="compositionally biased region" description="Pro residues" evidence="2">
    <location>
        <begin position="802"/>
        <end position="814"/>
    </location>
</feature>
<feature type="region of interest" description="Disordered" evidence="2">
    <location>
        <begin position="829"/>
        <end position="851"/>
    </location>
</feature>
<feature type="domain" description="C2H2-type" evidence="3">
    <location>
        <begin position="618"/>
        <end position="654"/>
    </location>
</feature>
<dbReference type="AlphaFoldDB" id="M3K7E7"/>
<dbReference type="eggNOG" id="ENOG502SCJR">
    <property type="taxonomic scope" value="Eukaryota"/>
</dbReference>
<protein>
    <submittedName>
        <fullName evidence="4">Zinc finger protein, putative</fullName>
    </submittedName>
</protein>
<feature type="compositionally biased region" description="Polar residues" evidence="2">
    <location>
        <begin position="440"/>
        <end position="457"/>
    </location>
</feature>
<feature type="compositionally biased region" description="Polar residues" evidence="2">
    <location>
        <begin position="484"/>
        <end position="514"/>
    </location>
</feature>
<feature type="compositionally biased region" description="Basic and acidic residues" evidence="2">
    <location>
        <begin position="280"/>
        <end position="291"/>
    </location>
</feature>
<feature type="compositionally biased region" description="Pro residues" evidence="2">
    <location>
        <begin position="721"/>
        <end position="735"/>
    </location>
</feature>
<feature type="region of interest" description="Disordered" evidence="2">
    <location>
        <begin position="777"/>
        <end position="817"/>
    </location>
</feature>
<dbReference type="InterPro" id="IPR013087">
    <property type="entry name" value="Znf_C2H2_type"/>
</dbReference>
<feature type="compositionally biased region" description="Low complexity" evidence="2">
    <location>
        <begin position="397"/>
        <end position="431"/>
    </location>
</feature>
<dbReference type="EMBL" id="AOGT01000009">
    <property type="protein sequence ID" value="EMG51105.1"/>
    <property type="molecule type" value="Genomic_DNA"/>
</dbReference>
<dbReference type="Gene3D" id="3.30.160.60">
    <property type="entry name" value="Classic Zinc Finger"/>
    <property type="match status" value="1"/>
</dbReference>
<organism evidence="4 5">
    <name type="scientific">Candida maltosa (strain Xu316)</name>
    <name type="common">Yeast</name>
    <dbReference type="NCBI Taxonomy" id="1245528"/>
    <lineage>
        <taxon>Eukaryota</taxon>
        <taxon>Fungi</taxon>
        <taxon>Dikarya</taxon>
        <taxon>Ascomycota</taxon>
        <taxon>Saccharomycotina</taxon>
        <taxon>Pichiomycetes</taxon>
        <taxon>Debaryomycetaceae</taxon>
        <taxon>Candida/Lodderomyces clade</taxon>
        <taxon>Candida</taxon>
    </lineage>
</organism>
<dbReference type="OMA" id="IHQCHLT"/>
<evidence type="ECO:0000313" key="4">
    <source>
        <dbReference type="EMBL" id="EMG51105.1"/>
    </source>
</evidence>
<feature type="compositionally biased region" description="Pro residues" evidence="2">
    <location>
        <begin position="530"/>
        <end position="545"/>
    </location>
</feature>
<feature type="compositionally biased region" description="Low complexity" evidence="2">
    <location>
        <begin position="711"/>
        <end position="720"/>
    </location>
</feature>
<dbReference type="HOGENOM" id="CLU_306730_0_0_1"/>
<gene>
    <name evidence="4" type="ORF">G210_0748</name>
</gene>
<dbReference type="PROSITE" id="PS50157">
    <property type="entry name" value="ZINC_FINGER_C2H2_2"/>
    <property type="match status" value="1"/>
</dbReference>
<dbReference type="OrthoDB" id="4016549at2759"/>
<comment type="caution">
    <text evidence="4">The sequence shown here is derived from an EMBL/GenBank/DDBJ whole genome shotgun (WGS) entry which is preliminary data.</text>
</comment>
<reference evidence="4 5" key="1">
    <citation type="submission" date="2013-02" db="EMBL/GenBank/DDBJ databases">
        <title>Genome sequence of Candida maltosa Xu316, a potential industrial strain for xylitol and ethanol production.</title>
        <authorList>
            <person name="Yu J."/>
            <person name="Wang Q."/>
            <person name="Geng X."/>
            <person name="Bao W."/>
            <person name="He P."/>
            <person name="Cai J."/>
        </authorList>
    </citation>
    <scope>NUCLEOTIDE SEQUENCE [LARGE SCALE GENOMIC DNA]</scope>
    <source>
        <strain evidence="5">Xu316</strain>
    </source>
</reference>
<proteinExistence type="predicted"/>
<feature type="compositionally biased region" description="Polar residues" evidence="2">
    <location>
        <begin position="307"/>
        <end position="324"/>
    </location>
</feature>
<feature type="region of interest" description="Disordered" evidence="2">
    <location>
        <begin position="267"/>
        <end position="614"/>
    </location>
</feature>
<evidence type="ECO:0000256" key="2">
    <source>
        <dbReference type="SAM" id="MobiDB-lite"/>
    </source>
</evidence>
<feature type="compositionally biased region" description="Basic residues" evidence="2">
    <location>
        <begin position="270"/>
        <end position="279"/>
    </location>
</feature>
<feature type="region of interest" description="Disordered" evidence="2">
    <location>
        <begin position="711"/>
        <end position="756"/>
    </location>
</feature>
<keyword evidence="5" id="KW-1185">Reference proteome</keyword>
<dbReference type="GO" id="GO:0008270">
    <property type="term" value="F:zinc ion binding"/>
    <property type="evidence" value="ECO:0007669"/>
    <property type="project" value="UniProtKB-KW"/>
</dbReference>
<sequence length="851" mass="95978">MSYETIESTSPVFNIQNINYDFHPLEQDPIVIELMKLHPHNSRLVISNIAYNEEIVEYSAKLQELLYLLLEEQNLDDSNRINIESSLSELTTSLPISKHDNYIYDPVEPTNKKLKNRQFLPVPKPTHLSFPNNYLSKILIDNFDSLIKFSKTYFNLSLASQVTKYTVELIYQLYYWEVVHLIFMNPRMVDFLSLLNFEIINTSFGPIVRPPENYLNDNMLQGLQYPYPYPFYNYSYHSFNKKVEKNKFSKVSITPYLDITLKNQDEPLQRRKRAKKSRKEKFSQEKLKNGDISRTVSNDGTDDDSNNRSTQKPSVSEPPTTTIPKVQPVSHLEKSSFSQPPPTFVPYAGSPTSSSGFSLPPVGGFQPGRVGQSPLPFPSQVQTQMPSQNGPPPQYPSDPSFPYYGQNPSSLPYNPNYPQQQQPQQESYQQNDFIPHRPNQDTIKMSSMTNSATPSPQTERHQQGEGMKPIESSIPHITPIVNYRPSSESILPSFNRLKTNNPSPASRTGQSPTGPTFVIAKTLPYQSPEQPQPQPQSQPQQPQPQPQQSKLNVPPQTQPISNYQTPSTAPTTEPQPAAGSSNTSAPGYYPEPAAATATTTTAAAADEKAKKPKSGVIHQCHLTDPNTLEECLKIFYGKNELLRHQEFVHATKKKIYKCIYCARNGAKIQSYPRHDSLARHIRRKHGITGKENKMAVNYAKENVEIIDPDPFQQQQQQQQQPPQPPQPPQNSPQPQPQIQQPLEQQQQAPPIRYGKPAMVPTYLTKSREQENIPAYPVFTNQAGSPPSSASPLPPIQVQGPLLPNPPNYNHPPPVVSDMSVVNTVPSFSTLQEGNYVNKPVFEDNQQNSSSK</sequence>
<dbReference type="Proteomes" id="UP000011777">
    <property type="component" value="Unassembled WGS sequence"/>
</dbReference>
<feature type="compositionally biased region" description="Polar residues" evidence="2">
    <location>
        <begin position="550"/>
        <end position="585"/>
    </location>
</feature>
<dbReference type="STRING" id="1245528.M3K7E7"/>